<evidence type="ECO:0000259" key="6">
    <source>
        <dbReference type="Pfam" id="PF01593"/>
    </source>
</evidence>
<dbReference type="InterPro" id="IPR002937">
    <property type="entry name" value="Amino_oxidase"/>
</dbReference>
<dbReference type="Pfam" id="PF01593">
    <property type="entry name" value="Amino_oxidase"/>
    <property type="match status" value="1"/>
</dbReference>
<reference evidence="7 8" key="1">
    <citation type="submission" date="2021-03" db="EMBL/GenBank/DDBJ databases">
        <authorList>
            <person name="So Y."/>
        </authorList>
    </citation>
    <scope>NUCLEOTIDE SEQUENCE [LARGE SCALE GENOMIC DNA]</scope>
    <source>
        <strain evidence="7 8">SSH11</strain>
    </source>
</reference>
<dbReference type="NCBIfam" id="TIGR02734">
    <property type="entry name" value="crtI_fam"/>
    <property type="match status" value="1"/>
</dbReference>
<dbReference type="PANTHER" id="PTHR43734">
    <property type="entry name" value="PHYTOENE DESATURASE"/>
    <property type="match status" value="1"/>
</dbReference>
<dbReference type="PROSITE" id="PS51257">
    <property type="entry name" value="PROKAR_LIPOPROTEIN"/>
    <property type="match status" value="1"/>
</dbReference>
<evidence type="ECO:0000256" key="3">
    <source>
        <dbReference type="ARBA" id="ARBA00022746"/>
    </source>
</evidence>
<comment type="caution">
    <text evidence="7">The sequence shown here is derived from an EMBL/GenBank/DDBJ whole genome shotgun (WGS) entry which is preliminary data.</text>
</comment>
<keyword evidence="4 5" id="KW-0560">Oxidoreductase</keyword>
<dbReference type="InterPro" id="IPR036188">
    <property type="entry name" value="FAD/NAD-bd_sf"/>
</dbReference>
<dbReference type="EMBL" id="JAGIZB010000004">
    <property type="protein sequence ID" value="MBP0444327.1"/>
    <property type="molecule type" value="Genomic_DNA"/>
</dbReference>
<comment type="similarity">
    <text evidence="2 5">Belongs to the carotenoid/retinoid oxidoreductase family.</text>
</comment>
<proteinExistence type="inferred from homology"/>
<evidence type="ECO:0000313" key="8">
    <source>
        <dbReference type="Proteomes" id="UP000681594"/>
    </source>
</evidence>
<gene>
    <name evidence="7" type="primary">crtI</name>
    <name evidence="7" type="ORF">J8J14_06000</name>
</gene>
<dbReference type="Proteomes" id="UP000681594">
    <property type="component" value="Unassembled WGS sequence"/>
</dbReference>
<protein>
    <submittedName>
        <fullName evidence="7">Phytoene desaturase</fullName>
    </submittedName>
</protein>
<dbReference type="RefSeq" id="WP_209378547.1">
    <property type="nucleotide sequence ID" value="NZ_JAGIZB010000004.1"/>
</dbReference>
<dbReference type="InterPro" id="IPR014105">
    <property type="entry name" value="Carotenoid/retinoid_OxRdtase"/>
</dbReference>
<comment type="pathway">
    <text evidence="1 5">Carotenoid biosynthesis.</text>
</comment>
<name>A0ABS4ABE2_9PROT</name>
<accession>A0ABS4ABE2</accession>
<dbReference type="Gene3D" id="3.50.50.60">
    <property type="entry name" value="FAD/NAD(P)-binding domain"/>
    <property type="match status" value="2"/>
</dbReference>
<sequence>MAKVAIIGGGLGGLAAACVAQARGHEVTLFDKNDWLGGKAAVLHLDAPSEPGGRNGGSFRFDMGPTILTVPRVLRRIFAEAGREQARDLPLIRLDPQWRCFFDDGTRIDLRENVDDMARDMDAFAPGNGQGYREFQAMSENLHRISEGFFFWKPVEGIADTIDFKANLRADTLKDVMALGMGKRVAKVIRGHVPDARLAQMLDHYCQYVGSSPYLAPAVLCSIGDMQASEGIWYPVGGTRAVAEGLAKLAASLGADLRPNTEVTGLDLRDNGTRVAGVIAKGETIPFDAVISNMDAIRTYKELVGGKTGRKYEKKGFEPACSGVVLYLGLNRRYDHVAHHDFVFSRDAEEEFDAIYRKGIPAPDPTAYLAAPSATDPSVAPDGGEALYVLVHTPHLRPGQDWSKMLPQYRQVILDKLKRTAGMEDIEERIVVERALTPQDIHDRYKVLDGAIYGLASHGAWTGAFKPGNRSRAVKGLYLAGGAAHPGPGMPMVMMSGWIAADAMDQDMGGRGMSEAARLAGTRDSLLRAQGQHAFLAQAAE</sequence>
<evidence type="ECO:0000313" key="7">
    <source>
        <dbReference type="EMBL" id="MBP0444327.1"/>
    </source>
</evidence>
<dbReference type="SUPFAM" id="SSF51905">
    <property type="entry name" value="FAD/NAD(P)-binding domain"/>
    <property type="match status" value="1"/>
</dbReference>
<evidence type="ECO:0000256" key="4">
    <source>
        <dbReference type="ARBA" id="ARBA00023002"/>
    </source>
</evidence>
<evidence type="ECO:0000256" key="1">
    <source>
        <dbReference type="ARBA" id="ARBA00004829"/>
    </source>
</evidence>
<feature type="domain" description="Amine oxidase" evidence="6">
    <location>
        <begin position="11"/>
        <end position="295"/>
    </location>
</feature>
<organism evidence="7 8">
    <name type="scientific">Pararoseomonas baculiformis</name>
    <dbReference type="NCBI Taxonomy" id="2820812"/>
    <lineage>
        <taxon>Bacteria</taxon>
        <taxon>Pseudomonadati</taxon>
        <taxon>Pseudomonadota</taxon>
        <taxon>Alphaproteobacteria</taxon>
        <taxon>Acetobacterales</taxon>
        <taxon>Acetobacteraceae</taxon>
        <taxon>Pararoseomonas</taxon>
    </lineage>
</organism>
<dbReference type="PANTHER" id="PTHR43734:SF7">
    <property type="entry name" value="4,4'-DIAPONEUROSPORENE OXYGENASE"/>
    <property type="match status" value="1"/>
</dbReference>
<evidence type="ECO:0000256" key="5">
    <source>
        <dbReference type="RuleBase" id="RU362075"/>
    </source>
</evidence>
<keyword evidence="3 5" id="KW-0125">Carotenoid biosynthesis</keyword>
<evidence type="ECO:0000256" key="2">
    <source>
        <dbReference type="ARBA" id="ARBA00006046"/>
    </source>
</evidence>
<keyword evidence="8" id="KW-1185">Reference proteome</keyword>